<evidence type="ECO:0000256" key="1">
    <source>
        <dbReference type="SAM" id="Phobius"/>
    </source>
</evidence>
<dbReference type="PANTHER" id="PTHR34291:SF1">
    <property type="entry name" value="HYDROXYPROLINE-RICH GLYCOPROTEIN FAMILY PROTEIN"/>
    <property type="match status" value="1"/>
</dbReference>
<evidence type="ECO:0000313" key="2">
    <source>
        <dbReference type="EMBL" id="CAA0839674.1"/>
    </source>
</evidence>
<keyword evidence="3" id="KW-1185">Reference proteome</keyword>
<dbReference type="EMBL" id="CACSLK010031421">
    <property type="protein sequence ID" value="CAA0839674.1"/>
    <property type="molecule type" value="Genomic_DNA"/>
</dbReference>
<protein>
    <submittedName>
        <fullName evidence="2">Uncharacterized protein</fullName>
    </submittedName>
</protein>
<keyword evidence="1" id="KW-1133">Transmembrane helix</keyword>
<keyword evidence="1" id="KW-0472">Membrane</keyword>
<comment type="caution">
    <text evidence="2">The sequence shown here is derived from an EMBL/GenBank/DDBJ whole genome shotgun (WGS) entry which is preliminary data.</text>
</comment>
<dbReference type="AlphaFoldDB" id="A0A9N7NWG9"/>
<dbReference type="PANTHER" id="PTHR34291">
    <property type="entry name" value="HYDROXYPROLINE-RICH GLYCOPROTEIN FAMILY PROTEIN"/>
    <property type="match status" value="1"/>
</dbReference>
<keyword evidence="1" id="KW-0812">Transmembrane</keyword>
<sequence>MEAPYHSPQPASHGGDSRPSLGFPLGTALLLLVIFSLSGICSCCYHCGKLRRSLSFHATADLEAAAAVVHRPCKPVIPPMNLKQQETQSLPVIMAGDNVPKFIALPCPCEPPRLGKIIDGADLKKPPSREAVGAHHYIVTVSANRRVSPEPVRMYGSLNHTRATNGLVDGLNCFILTHCVLAGKQRPVHAVAACFSRHGFRRLAAFFAVAVNPSSAARYPLLNSSADEETHTTFVREAFDFRVPFVRSVSFLPSVCQLGL</sequence>
<dbReference type="InterPro" id="IPR037699">
    <property type="entry name" value="At5g65660-like"/>
</dbReference>
<accession>A0A9N7NWG9</accession>
<reference evidence="2" key="1">
    <citation type="submission" date="2019-12" db="EMBL/GenBank/DDBJ databases">
        <authorList>
            <person name="Scholes J."/>
        </authorList>
    </citation>
    <scope>NUCLEOTIDE SEQUENCE</scope>
</reference>
<gene>
    <name evidence="2" type="ORF">SHERM_06236</name>
</gene>
<dbReference type="Proteomes" id="UP001153555">
    <property type="component" value="Unassembled WGS sequence"/>
</dbReference>
<proteinExistence type="predicted"/>
<feature type="transmembrane region" description="Helical" evidence="1">
    <location>
        <begin position="20"/>
        <end position="45"/>
    </location>
</feature>
<organism evidence="2 3">
    <name type="scientific">Striga hermonthica</name>
    <name type="common">Purple witchweed</name>
    <name type="synonym">Buchnera hermonthica</name>
    <dbReference type="NCBI Taxonomy" id="68872"/>
    <lineage>
        <taxon>Eukaryota</taxon>
        <taxon>Viridiplantae</taxon>
        <taxon>Streptophyta</taxon>
        <taxon>Embryophyta</taxon>
        <taxon>Tracheophyta</taxon>
        <taxon>Spermatophyta</taxon>
        <taxon>Magnoliopsida</taxon>
        <taxon>eudicotyledons</taxon>
        <taxon>Gunneridae</taxon>
        <taxon>Pentapetalae</taxon>
        <taxon>asterids</taxon>
        <taxon>lamiids</taxon>
        <taxon>Lamiales</taxon>
        <taxon>Orobanchaceae</taxon>
        <taxon>Buchnereae</taxon>
        <taxon>Striga</taxon>
    </lineage>
</organism>
<evidence type="ECO:0000313" key="3">
    <source>
        <dbReference type="Proteomes" id="UP001153555"/>
    </source>
</evidence>
<name>A0A9N7NWG9_STRHE</name>
<dbReference type="OrthoDB" id="1936969at2759"/>